<dbReference type="Pfam" id="PF11329">
    <property type="entry name" value="DUF3131"/>
    <property type="match status" value="1"/>
</dbReference>
<feature type="domain" description="Glycoamylase-like" evidence="2">
    <location>
        <begin position="302"/>
        <end position="488"/>
    </location>
</feature>
<keyword evidence="1" id="KW-0732">Signal</keyword>
<proteinExistence type="predicted"/>
<reference evidence="4" key="1">
    <citation type="submission" date="2022-12" db="EMBL/GenBank/DDBJ databases">
        <title>New Phytohabitans aurantiacus sp. RD004123 nov., an actinomycete isolated from soil.</title>
        <authorList>
            <person name="Triningsih D.W."/>
            <person name="Harunari E."/>
            <person name="Igarashi Y."/>
        </authorList>
    </citation>
    <scope>NUCLEOTIDE SEQUENCE</scope>
    <source>
        <strain evidence="4">RD004123</strain>
    </source>
</reference>
<dbReference type="Pfam" id="PF10091">
    <property type="entry name" value="Glycoamylase"/>
    <property type="match status" value="1"/>
</dbReference>
<evidence type="ECO:0000313" key="4">
    <source>
        <dbReference type="EMBL" id="GLH95729.1"/>
    </source>
</evidence>
<dbReference type="Gene3D" id="1.50.10.140">
    <property type="match status" value="1"/>
</dbReference>
<evidence type="ECO:0000259" key="3">
    <source>
        <dbReference type="Pfam" id="PF11329"/>
    </source>
</evidence>
<dbReference type="Proteomes" id="UP001144280">
    <property type="component" value="Unassembled WGS sequence"/>
</dbReference>
<dbReference type="InterPro" id="IPR019282">
    <property type="entry name" value="Glycoamylase-like_cons_dom"/>
</dbReference>
<feature type="chain" id="PRO_5045791779" description="Glycoamylase-like domain-containing protein" evidence="1">
    <location>
        <begin position="23"/>
        <end position="515"/>
    </location>
</feature>
<evidence type="ECO:0000259" key="2">
    <source>
        <dbReference type="Pfam" id="PF10091"/>
    </source>
</evidence>
<accession>A0ABQ5QPR1</accession>
<dbReference type="InterPro" id="IPR021478">
    <property type="entry name" value="DUF3131"/>
</dbReference>
<organism evidence="4 5">
    <name type="scientific">Phytohabitans aurantiacus</name>
    <dbReference type="NCBI Taxonomy" id="3016789"/>
    <lineage>
        <taxon>Bacteria</taxon>
        <taxon>Bacillati</taxon>
        <taxon>Actinomycetota</taxon>
        <taxon>Actinomycetes</taxon>
        <taxon>Micromonosporales</taxon>
        <taxon>Micromonosporaceae</taxon>
    </lineage>
</organism>
<dbReference type="EMBL" id="BSDI01000004">
    <property type="protein sequence ID" value="GLH95729.1"/>
    <property type="molecule type" value="Genomic_DNA"/>
</dbReference>
<keyword evidence="5" id="KW-1185">Reference proteome</keyword>
<feature type="signal peptide" evidence="1">
    <location>
        <begin position="1"/>
        <end position="22"/>
    </location>
</feature>
<protein>
    <recommendedName>
        <fullName evidence="6">Glycoamylase-like domain-containing protein</fullName>
    </recommendedName>
</protein>
<name>A0ABQ5QPR1_9ACTN</name>
<gene>
    <name evidence="4" type="ORF">Pa4123_10010</name>
</gene>
<dbReference type="RefSeq" id="WP_281892777.1">
    <property type="nucleotide sequence ID" value="NZ_BSDI01000004.1"/>
</dbReference>
<sequence>MRYSRRIALAAVITLTLTGTGAAGTAARAGERNPLSGAPVRAWSADTWRSMAAMVVPSTGLPADNIGGELDPATRARYTSPTNIGSYIWSAIAARRLNVIGEREQTERVRRALDGLARLPRHTDSGQYYNWYDPATYELIRVWPTSGAPVQPFVSSVDNAWLAAALMVTRNAIPRLRAQANALLSGMDFAFYYDPAARGADFPAGLMRGGFWVEPPEGCSTAGNYPGRGPDVYYTCHHYGAFNSETRMIGYVAIALGQVPQAHYFGPWRTFPATCDWSWQEMLPVGQERTYFGVPVFEGAYRYRGLQFVPSWGGDMFEAMMPNLFVPEERWGPKSWGRNHPVYVRGQIEHGMNEAGYGHWGFSPAADPFAEYREYGVDAMGLDGPGYTSDRERTTVDYGFGDCPGRAPQPEPTSYGDGVVTPHAVFLAARYAPAEAVAELTRLRAQFDVYGPGGYYDSVAVRSGTVAKRYLALDQGMVMASLGNLLGGDVLRDAFTRGGGERLLRPVIAVEEFSL</sequence>
<evidence type="ECO:0000313" key="5">
    <source>
        <dbReference type="Proteomes" id="UP001144280"/>
    </source>
</evidence>
<comment type="caution">
    <text evidence="4">The sequence shown here is derived from an EMBL/GenBank/DDBJ whole genome shotgun (WGS) entry which is preliminary data.</text>
</comment>
<evidence type="ECO:0008006" key="6">
    <source>
        <dbReference type="Google" id="ProtNLM"/>
    </source>
</evidence>
<evidence type="ECO:0000256" key="1">
    <source>
        <dbReference type="SAM" id="SignalP"/>
    </source>
</evidence>
<feature type="domain" description="DUF3131" evidence="3">
    <location>
        <begin position="47"/>
        <end position="185"/>
    </location>
</feature>